<dbReference type="PANTHER" id="PTHR11566:SF21">
    <property type="entry name" value="DYNAMIN RELATED PROTEIN 1, ISOFORM A"/>
    <property type="match status" value="1"/>
</dbReference>
<evidence type="ECO:0000256" key="1">
    <source>
        <dbReference type="ARBA" id="ARBA00022741"/>
    </source>
</evidence>
<dbReference type="GO" id="GO:0005874">
    <property type="term" value="C:microtubule"/>
    <property type="evidence" value="ECO:0007669"/>
    <property type="project" value="TreeGrafter"/>
</dbReference>
<dbReference type="GO" id="GO:0008017">
    <property type="term" value="F:microtubule binding"/>
    <property type="evidence" value="ECO:0007669"/>
    <property type="project" value="TreeGrafter"/>
</dbReference>
<dbReference type="PROSITE" id="PS00410">
    <property type="entry name" value="G_DYNAMIN_1"/>
    <property type="match status" value="1"/>
</dbReference>
<evidence type="ECO:0000313" key="6">
    <source>
        <dbReference type="EMBL" id="MQM03414.1"/>
    </source>
</evidence>
<sequence length="681" mass="73117">LGPLFSPARLETEEAAAPAAAATNRGGGGGQRRGVNSPLPPFLQESTIPAAGSPAGGVAMGSEQAFPSTSSSSPSSSDAAVDAAGSSLGSERQQASCLGAAVIPIVNRLQDIFAQLGDASTIKLPQVAVVGSQSSGKSSVLEALVGRDFLPRGNDICTRRPLVLQLVQVAAPGEGARAAEWGEFLHRPGQRFEDFSEIRREIEVRSAGSRRTISFWEAAALAGADLPSVMGMCQPVSGVELVDGQTALGSKRCVDAGEFPEGCLLKRGDWLRRSLCAMVVEVEVQAEEVKLRLEALSRGCWEVSKVSLISFLVVRGVGGDRGGHSGRSFRGISEFTIFSSRTVVSVEVTVPSFWSDVAEYVQDNVGCRLGAWNFPGSASTTVSRALRPPIWVFFPTRYLHLGSFSLWPLLASHRSSCWLGTLKPGDLRAPSRTTEGGELKGWVFRGDLVLPEGPHLSSLELAPLDPGVQWEARLRIRQGEALDPCYVDCMIEITLGVEEGEDILGTPSSKGIETEREAGSNQGISDKQIRLKIFSPNVLDITLVDLPGITKVPVGSRTIGVITKLDIMDRGTDACKFLLGKVIPLRLGYIGVVNRGQLDIIENRSIAEALANEEKFFRSRPVYHALADRCGIPQLAKKLNQILVQHIRMVLPEVKARLNAQMVTVLKELRSYGEAMESTVC</sequence>
<dbReference type="Pfam" id="PF00350">
    <property type="entry name" value="Dynamin_N"/>
    <property type="match status" value="2"/>
</dbReference>
<gene>
    <name evidence="6" type="ORF">Taro_036201</name>
</gene>
<keyword evidence="7" id="KW-1185">Reference proteome</keyword>
<organism evidence="6 7">
    <name type="scientific">Colocasia esculenta</name>
    <name type="common">Wild taro</name>
    <name type="synonym">Arum esculentum</name>
    <dbReference type="NCBI Taxonomy" id="4460"/>
    <lineage>
        <taxon>Eukaryota</taxon>
        <taxon>Viridiplantae</taxon>
        <taxon>Streptophyta</taxon>
        <taxon>Embryophyta</taxon>
        <taxon>Tracheophyta</taxon>
        <taxon>Spermatophyta</taxon>
        <taxon>Magnoliopsida</taxon>
        <taxon>Liliopsida</taxon>
        <taxon>Araceae</taxon>
        <taxon>Aroideae</taxon>
        <taxon>Colocasieae</taxon>
        <taxon>Colocasia</taxon>
    </lineage>
</organism>
<protein>
    <recommendedName>
        <fullName evidence="5">Dynamin-type G domain-containing protein</fullName>
    </recommendedName>
</protein>
<dbReference type="SUPFAM" id="SSF52540">
    <property type="entry name" value="P-loop containing nucleoside triphosphate hydrolases"/>
    <property type="match status" value="1"/>
</dbReference>
<reference evidence="6" key="1">
    <citation type="submission" date="2017-07" db="EMBL/GenBank/DDBJ databases">
        <title>Taro Niue Genome Assembly and Annotation.</title>
        <authorList>
            <person name="Atibalentja N."/>
            <person name="Keating K."/>
            <person name="Fields C.J."/>
        </authorList>
    </citation>
    <scope>NUCLEOTIDE SEQUENCE</scope>
    <source>
        <strain evidence="6">Niue_2</strain>
        <tissue evidence="6">Leaf</tissue>
    </source>
</reference>
<evidence type="ECO:0000256" key="3">
    <source>
        <dbReference type="RuleBase" id="RU003932"/>
    </source>
</evidence>
<dbReference type="OrthoDB" id="5061070at2759"/>
<dbReference type="InterPro" id="IPR030381">
    <property type="entry name" value="G_DYNAMIN_dom"/>
</dbReference>
<dbReference type="GO" id="GO:0016020">
    <property type="term" value="C:membrane"/>
    <property type="evidence" value="ECO:0007669"/>
    <property type="project" value="TreeGrafter"/>
</dbReference>
<comment type="similarity">
    <text evidence="3">Belongs to the TRAFAC class dynamin-like GTPase superfamily. Dynamin/Fzo/YdjA family.</text>
</comment>
<dbReference type="GO" id="GO:0003924">
    <property type="term" value="F:GTPase activity"/>
    <property type="evidence" value="ECO:0007669"/>
    <property type="project" value="InterPro"/>
</dbReference>
<dbReference type="Gene3D" id="3.40.50.300">
    <property type="entry name" value="P-loop containing nucleotide triphosphate hydrolases"/>
    <property type="match status" value="3"/>
</dbReference>
<accession>A0A843WH42</accession>
<dbReference type="PRINTS" id="PR00195">
    <property type="entry name" value="DYNAMIN"/>
</dbReference>
<feature type="non-terminal residue" evidence="6">
    <location>
        <position position="681"/>
    </location>
</feature>
<dbReference type="EMBL" id="NMUH01003030">
    <property type="protein sequence ID" value="MQM03414.1"/>
    <property type="molecule type" value="Genomic_DNA"/>
</dbReference>
<dbReference type="InterPro" id="IPR019762">
    <property type="entry name" value="Dynamin_GTPase_CS"/>
</dbReference>
<dbReference type="SMART" id="SM00053">
    <property type="entry name" value="DYNc"/>
    <property type="match status" value="2"/>
</dbReference>
<evidence type="ECO:0000256" key="2">
    <source>
        <dbReference type="ARBA" id="ARBA00023134"/>
    </source>
</evidence>
<feature type="compositionally biased region" description="Low complexity" evidence="4">
    <location>
        <begin position="62"/>
        <end position="86"/>
    </location>
</feature>
<dbReference type="InterPro" id="IPR001401">
    <property type="entry name" value="Dynamin_GTPase"/>
</dbReference>
<evidence type="ECO:0000259" key="5">
    <source>
        <dbReference type="PROSITE" id="PS51718"/>
    </source>
</evidence>
<dbReference type="GO" id="GO:0005525">
    <property type="term" value="F:GTP binding"/>
    <property type="evidence" value="ECO:0007669"/>
    <property type="project" value="UniProtKB-KW"/>
</dbReference>
<dbReference type="AlphaFoldDB" id="A0A843WH42"/>
<dbReference type="GO" id="GO:0005737">
    <property type="term" value="C:cytoplasm"/>
    <property type="evidence" value="ECO:0007669"/>
    <property type="project" value="UniProtKB-ARBA"/>
</dbReference>
<dbReference type="InterPro" id="IPR027417">
    <property type="entry name" value="P-loop_NTPase"/>
</dbReference>
<keyword evidence="2 3" id="KW-0342">GTP-binding</keyword>
<dbReference type="CDD" id="cd08771">
    <property type="entry name" value="DLP_1"/>
    <property type="match status" value="1"/>
</dbReference>
<dbReference type="InterPro" id="IPR045063">
    <property type="entry name" value="Dynamin_N"/>
</dbReference>
<evidence type="ECO:0000313" key="7">
    <source>
        <dbReference type="Proteomes" id="UP000652761"/>
    </source>
</evidence>
<dbReference type="Pfam" id="PF01031">
    <property type="entry name" value="Dynamin_M"/>
    <property type="match status" value="1"/>
</dbReference>
<dbReference type="PROSITE" id="PS51718">
    <property type="entry name" value="G_DYNAMIN_2"/>
    <property type="match status" value="1"/>
</dbReference>
<feature type="region of interest" description="Disordered" evidence="4">
    <location>
        <begin position="1"/>
        <end position="86"/>
    </location>
</feature>
<keyword evidence="1 3" id="KW-0547">Nucleotide-binding</keyword>
<feature type="compositionally biased region" description="Low complexity" evidence="4">
    <location>
        <begin position="15"/>
        <end position="24"/>
    </location>
</feature>
<proteinExistence type="inferred from homology"/>
<name>A0A843WH42_COLES</name>
<dbReference type="Proteomes" id="UP000652761">
    <property type="component" value="Unassembled WGS sequence"/>
</dbReference>
<feature type="domain" description="Dynamin-type G" evidence="5">
    <location>
        <begin position="121"/>
        <end position="205"/>
    </location>
</feature>
<dbReference type="PANTHER" id="PTHR11566">
    <property type="entry name" value="DYNAMIN"/>
    <property type="match status" value="1"/>
</dbReference>
<dbReference type="InterPro" id="IPR000375">
    <property type="entry name" value="Dynamin_stalk"/>
</dbReference>
<dbReference type="InterPro" id="IPR022812">
    <property type="entry name" value="Dynamin"/>
</dbReference>
<comment type="caution">
    <text evidence="6">The sequence shown here is derived from an EMBL/GenBank/DDBJ whole genome shotgun (WGS) entry which is preliminary data.</text>
</comment>
<evidence type="ECO:0000256" key="4">
    <source>
        <dbReference type="SAM" id="MobiDB-lite"/>
    </source>
</evidence>